<sequence length="322" mass="36588">MNEEDLYKKRLEVALEASGLDLWENDLSTGEVVFGLTKVFADLGYASHETAAYVDDIFKLMHPDDVPSINQAIDDHLNGLTERYYSEFRIRAKNGAWVWYANYGKIVENDGSTTRFTGVCFNLNEKKCQEQELQALNEQLTEKNMLLERMNAELHTLATRDSMTGLYNRRHLLEAGEREMHRAQRFEHPLALMIIDIDFFKRVNDTWGHIAGDQVIRAVADCCLEQTREKVDIVGRIGGEEFAFVLPETTLHNTLALAERLRECIAAKEIPLNDGTTLSVTVSVGVAALKPPLTSLNELMVCADRALYRAKRAGRNQVHWQE</sequence>
<dbReference type="AlphaFoldDB" id="A0A1G7UD51"/>
<dbReference type="FunFam" id="3.30.70.270:FF:000001">
    <property type="entry name" value="Diguanylate cyclase domain protein"/>
    <property type="match status" value="1"/>
</dbReference>
<dbReference type="GO" id="GO:1902201">
    <property type="term" value="P:negative regulation of bacterial-type flagellum-dependent cell motility"/>
    <property type="evidence" value="ECO:0007669"/>
    <property type="project" value="TreeGrafter"/>
</dbReference>
<organism evidence="7 8">
    <name type="scientific">Onishia taeanensis</name>
    <dbReference type="NCBI Taxonomy" id="284577"/>
    <lineage>
        <taxon>Bacteria</taxon>
        <taxon>Pseudomonadati</taxon>
        <taxon>Pseudomonadota</taxon>
        <taxon>Gammaproteobacteria</taxon>
        <taxon>Oceanospirillales</taxon>
        <taxon>Halomonadaceae</taxon>
        <taxon>Onishia</taxon>
    </lineage>
</organism>
<dbReference type="CDD" id="cd01949">
    <property type="entry name" value="GGDEF"/>
    <property type="match status" value="1"/>
</dbReference>
<dbReference type="InterPro" id="IPR043128">
    <property type="entry name" value="Rev_trsase/Diguanyl_cyclase"/>
</dbReference>
<comment type="catalytic activity">
    <reaction evidence="3">
        <text>2 GTP = 3',3'-c-di-GMP + 2 diphosphate</text>
        <dbReference type="Rhea" id="RHEA:24898"/>
        <dbReference type="ChEBI" id="CHEBI:33019"/>
        <dbReference type="ChEBI" id="CHEBI:37565"/>
        <dbReference type="ChEBI" id="CHEBI:58805"/>
        <dbReference type="EC" id="2.7.7.65"/>
    </reaction>
</comment>
<dbReference type="PROSITE" id="PS50887">
    <property type="entry name" value="GGDEF"/>
    <property type="match status" value="1"/>
</dbReference>
<accession>A0A1G7UD51</accession>
<dbReference type="STRING" id="284577.SAMN05216571_11429"/>
<dbReference type="InterPro" id="IPR000700">
    <property type="entry name" value="PAS-assoc_C"/>
</dbReference>
<dbReference type="InterPro" id="IPR013655">
    <property type="entry name" value="PAS_fold_3"/>
</dbReference>
<evidence type="ECO:0000256" key="4">
    <source>
        <dbReference type="SAM" id="Coils"/>
    </source>
</evidence>
<dbReference type="CDD" id="cd00130">
    <property type="entry name" value="PAS"/>
    <property type="match status" value="1"/>
</dbReference>
<dbReference type="PROSITE" id="PS50113">
    <property type="entry name" value="PAC"/>
    <property type="match status" value="1"/>
</dbReference>
<evidence type="ECO:0000313" key="7">
    <source>
        <dbReference type="EMBL" id="SDG45384.1"/>
    </source>
</evidence>
<dbReference type="GO" id="GO:0005886">
    <property type="term" value="C:plasma membrane"/>
    <property type="evidence" value="ECO:0007669"/>
    <property type="project" value="TreeGrafter"/>
</dbReference>
<dbReference type="Pfam" id="PF08447">
    <property type="entry name" value="PAS_3"/>
    <property type="match status" value="1"/>
</dbReference>
<evidence type="ECO:0000256" key="3">
    <source>
        <dbReference type="ARBA" id="ARBA00034247"/>
    </source>
</evidence>
<reference evidence="7 8" key="1">
    <citation type="submission" date="2016-10" db="EMBL/GenBank/DDBJ databases">
        <authorList>
            <person name="de Groot N.N."/>
        </authorList>
    </citation>
    <scope>NUCLEOTIDE SEQUENCE [LARGE SCALE GENOMIC DNA]</scope>
    <source>
        <strain evidence="7 8">BH539</strain>
    </source>
</reference>
<dbReference type="InterPro" id="IPR035965">
    <property type="entry name" value="PAS-like_dom_sf"/>
</dbReference>
<dbReference type="PANTHER" id="PTHR45138">
    <property type="entry name" value="REGULATORY COMPONENTS OF SENSORY TRANSDUCTION SYSTEM"/>
    <property type="match status" value="1"/>
</dbReference>
<dbReference type="SUPFAM" id="SSF55073">
    <property type="entry name" value="Nucleotide cyclase"/>
    <property type="match status" value="1"/>
</dbReference>
<dbReference type="InterPro" id="IPR029787">
    <property type="entry name" value="Nucleotide_cyclase"/>
</dbReference>
<evidence type="ECO:0000313" key="8">
    <source>
        <dbReference type="Proteomes" id="UP000198641"/>
    </source>
</evidence>
<dbReference type="RefSeq" id="WP_175491690.1">
    <property type="nucleotide sequence ID" value="NZ_FNCI01000014.1"/>
</dbReference>
<dbReference type="NCBIfam" id="TIGR00254">
    <property type="entry name" value="GGDEF"/>
    <property type="match status" value="1"/>
</dbReference>
<keyword evidence="8" id="KW-1185">Reference proteome</keyword>
<proteinExistence type="predicted"/>
<dbReference type="InterPro" id="IPR000160">
    <property type="entry name" value="GGDEF_dom"/>
</dbReference>
<dbReference type="EMBL" id="FNCI01000014">
    <property type="protein sequence ID" value="SDG45384.1"/>
    <property type="molecule type" value="Genomic_DNA"/>
</dbReference>
<dbReference type="GO" id="GO:0052621">
    <property type="term" value="F:diguanylate cyclase activity"/>
    <property type="evidence" value="ECO:0007669"/>
    <property type="project" value="UniProtKB-EC"/>
</dbReference>
<protein>
    <recommendedName>
        <fullName evidence="2">diguanylate cyclase</fullName>
        <ecNumber evidence="2">2.7.7.65</ecNumber>
    </recommendedName>
</protein>
<dbReference type="InterPro" id="IPR000014">
    <property type="entry name" value="PAS"/>
</dbReference>
<dbReference type="Gene3D" id="3.30.450.20">
    <property type="entry name" value="PAS domain"/>
    <property type="match status" value="1"/>
</dbReference>
<dbReference type="NCBIfam" id="TIGR00229">
    <property type="entry name" value="sensory_box"/>
    <property type="match status" value="1"/>
</dbReference>
<dbReference type="InterPro" id="IPR050469">
    <property type="entry name" value="Diguanylate_Cyclase"/>
</dbReference>
<dbReference type="SUPFAM" id="SSF55785">
    <property type="entry name" value="PYP-like sensor domain (PAS domain)"/>
    <property type="match status" value="1"/>
</dbReference>
<evidence type="ECO:0000256" key="2">
    <source>
        <dbReference type="ARBA" id="ARBA00012528"/>
    </source>
</evidence>
<evidence type="ECO:0000259" key="5">
    <source>
        <dbReference type="PROSITE" id="PS50113"/>
    </source>
</evidence>
<evidence type="ECO:0000259" key="6">
    <source>
        <dbReference type="PROSITE" id="PS50887"/>
    </source>
</evidence>
<dbReference type="GO" id="GO:0043709">
    <property type="term" value="P:cell adhesion involved in single-species biofilm formation"/>
    <property type="evidence" value="ECO:0007669"/>
    <property type="project" value="TreeGrafter"/>
</dbReference>
<dbReference type="Gene3D" id="3.30.70.270">
    <property type="match status" value="1"/>
</dbReference>
<dbReference type="Proteomes" id="UP000198641">
    <property type="component" value="Unassembled WGS sequence"/>
</dbReference>
<comment type="cofactor">
    <cofactor evidence="1">
        <name>Mg(2+)</name>
        <dbReference type="ChEBI" id="CHEBI:18420"/>
    </cofactor>
</comment>
<dbReference type="EC" id="2.7.7.65" evidence="2"/>
<feature type="domain" description="GGDEF" evidence="6">
    <location>
        <begin position="188"/>
        <end position="322"/>
    </location>
</feature>
<name>A0A1G7UD51_9GAMM</name>
<feature type="domain" description="PAC" evidence="5">
    <location>
        <begin position="84"/>
        <end position="135"/>
    </location>
</feature>
<dbReference type="Pfam" id="PF00990">
    <property type="entry name" value="GGDEF"/>
    <property type="match status" value="1"/>
</dbReference>
<gene>
    <name evidence="7" type="ORF">SAMN05216571_11429</name>
</gene>
<dbReference type="PANTHER" id="PTHR45138:SF9">
    <property type="entry name" value="DIGUANYLATE CYCLASE DGCM-RELATED"/>
    <property type="match status" value="1"/>
</dbReference>
<dbReference type="SMART" id="SM00267">
    <property type="entry name" value="GGDEF"/>
    <property type="match status" value="1"/>
</dbReference>
<evidence type="ECO:0000256" key="1">
    <source>
        <dbReference type="ARBA" id="ARBA00001946"/>
    </source>
</evidence>
<keyword evidence="4" id="KW-0175">Coiled coil</keyword>
<feature type="coiled-coil region" evidence="4">
    <location>
        <begin position="123"/>
        <end position="153"/>
    </location>
</feature>